<evidence type="ECO:0000256" key="1">
    <source>
        <dbReference type="SAM" id="SignalP"/>
    </source>
</evidence>
<dbReference type="OrthoDB" id="2975895at2759"/>
<accession>A0A9P5PWB9</accession>
<feature type="chain" id="PRO_5040440348" evidence="1">
    <location>
        <begin position="19"/>
        <end position="87"/>
    </location>
</feature>
<dbReference type="Proteomes" id="UP000772434">
    <property type="component" value="Unassembled WGS sequence"/>
</dbReference>
<gene>
    <name evidence="2" type="ORF">BDP27DRAFT_1421175</name>
</gene>
<reference evidence="2" key="1">
    <citation type="submission" date="2020-11" db="EMBL/GenBank/DDBJ databases">
        <authorList>
            <consortium name="DOE Joint Genome Institute"/>
            <person name="Ahrendt S."/>
            <person name="Riley R."/>
            <person name="Andreopoulos W."/>
            <person name="Labutti K."/>
            <person name="Pangilinan J."/>
            <person name="Ruiz-Duenas F.J."/>
            <person name="Barrasa J.M."/>
            <person name="Sanchez-Garcia M."/>
            <person name="Camarero S."/>
            <person name="Miyauchi S."/>
            <person name="Serrano A."/>
            <person name="Linde D."/>
            <person name="Babiker R."/>
            <person name="Drula E."/>
            <person name="Ayuso-Fernandez I."/>
            <person name="Pacheco R."/>
            <person name="Padilla G."/>
            <person name="Ferreira P."/>
            <person name="Barriuso J."/>
            <person name="Kellner H."/>
            <person name="Castanera R."/>
            <person name="Alfaro M."/>
            <person name="Ramirez L."/>
            <person name="Pisabarro A.G."/>
            <person name="Kuo A."/>
            <person name="Tritt A."/>
            <person name="Lipzen A."/>
            <person name="He G."/>
            <person name="Yan M."/>
            <person name="Ng V."/>
            <person name="Cullen D."/>
            <person name="Martin F."/>
            <person name="Rosso M.-N."/>
            <person name="Henrissat B."/>
            <person name="Hibbett D."/>
            <person name="Martinez A.T."/>
            <person name="Grigoriev I.V."/>
        </authorList>
    </citation>
    <scope>NUCLEOTIDE SEQUENCE</scope>
    <source>
        <strain evidence="2">AH 40177</strain>
    </source>
</reference>
<sequence>MYKIFLLILASKTMLVSALYNPMCGKIGGPPIADGSDASVLATRKAVCGGVASSTTCTWCVSGNMMYSGTCEDGCCQNDYQTCAFLE</sequence>
<dbReference type="EMBL" id="JADNRY010000053">
    <property type="protein sequence ID" value="KAF9069200.1"/>
    <property type="molecule type" value="Genomic_DNA"/>
</dbReference>
<evidence type="ECO:0000313" key="3">
    <source>
        <dbReference type="Proteomes" id="UP000772434"/>
    </source>
</evidence>
<feature type="signal peptide" evidence="1">
    <location>
        <begin position="1"/>
        <end position="18"/>
    </location>
</feature>
<proteinExistence type="predicted"/>
<keyword evidence="3" id="KW-1185">Reference proteome</keyword>
<keyword evidence="1" id="KW-0732">Signal</keyword>
<name>A0A9P5PWB9_9AGAR</name>
<comment type="caution">
    <text evidence="2">The sequence shown here is derived from an EMBL/GenBank/DDBJ whole genome shotgun (WGS) entry which is preliminary data.</text>
</comment>
<organism evidence="2 3">
    <name type="scientific">Rhodocollybia butyracea</name>
    <dbReference type="NCBI Taxonomy" id="206335"/>
    <lineage>
        <taxon>Eukaryota</taxon>
        <taxon>Fungi</taxon>
        <taxon>Dikarya</taxon>
        <taxon>Basidiomycota</taxon>
        <taxon>Agaricomycotina</taxon>
        <taxon>Agaricomycetes</taxon>
        <taxon>Agaricomycetidae</taxon>
        <taxon>Agaricales</taxon>
        <taxon>Marasmiineae</taxon>
        <taxon>Omphalotaceae</taxon>
        <taxon>Rhodocollybia</taxon>
    </lineage>
</organism>
<evidence type="ECO:0000313" key="2">
    <source>
        <dbReference type="EMBL" id="KAF9069200.1"/>
    </source>
</evidence>
<dbReference type="AlphaFoldDB" id="A0A9P5PWB9"/>
<protein>
    <submittedName>
        <fullName evidence="2">Uncharacterized protein</fullName>
    </submittedName>
</protein>